<dbReference type="InterPro" id="IPR054491">
    <property type="entry name" value="MGH1-like_GH"/>
</dbReference>
<accession>A0A9K3KHA4</accession>
<reference evidence="3" key="1">
    <citation type="journal article" date="2021" name="Sci. Rep.">
        <title>Diploid genomic architecture of Nitzschia inconspicua, an elite biomass production diatom.</title>
        <authorList>
            <person name="Oliver A."/>
            <person name="Podell S."/>
            <person name="Pinowska A."/>
            <person name="Traller J.C."/>
            <person name="Smith S.R."/>
            <person name="McClure R."/>
            <person name="Beliaev A."/>
            <person name="Bohutskyi P."/>
            <person name="Hill E.A."/>
            <person name="Rabines A."/>
            <person name="Zheng H."/>
            <person name="Allen L.Z."/>
            <person name="Kuo A."/>
            <person name="Grigoriev I.V."/>
            <person name="Allen A.E."/>
            <person name="Hazlebeck D."/>
            <person name="Allen E.E."/>
        </authorList>
    </citation>
    <scope>NUCLEOTIDE SEQUENCE</scope>
    <source>
        <strain evidence="3">Hildebrandi</strain>
    </source>
</reference>
<reference evidence="3" key="2">
    <citation type="submission" date="2021-04" db="EMBL/GenBank/DDBJ databases">
        <authorList>
            <person name="Podell S."/>
        </authorList>
    </citation>
    <scope>NUCLEOTIDE SEQUENCE</scope>
    <source>
        <strain evidence="3">Hildebrandi</strain>
    </source>
</reference>
<dbReference type="Pfam" id="PF22422">
    <property type="entry name" value="MGH1-like_GH"/>
    <property type="match status" value="1"/>
</dbReference>
<dbReference type="Proteomes" id="UP000693970">
    <property type="component" value="Unassembled WGS sequence"/>
</dbReference>
<dbReference type="AlphaFoldDB" id="A0A9K3KHA4"/>
<keyword evidence="4" id="KW-1185">Reference proteome</keyword>
<dbReference type="EMBL" id="JAGRRH010000023">
    <property type="protein sequence ID" value="KAG7343718.1"/>
    <property type="molecule type" value="Genomic_DNA"/>
</dbReference>
<gene>
    <name evidence="3" type="ORF">IV203_021726</name>
</gene>
<organism evidence="3 4">
    <name type="scientific">Nitzschia inconspicua</name>
    <dbReference type="NCBI Taxonomy" id="303405"/>
    <lineage>
        <taxon>Eukaryota</taxon>
        <taxon>Sar</taxon>
        <taxon>Stramenopiles</taxon>
        <taxon>Ochrophyta</taxon>
        <taxon>Bacillariophyta</taxon>
        <taxon>Bacillariophyceae</taxon>
        <taxon>Bacillariophycidae</taxon>
        <taxon>Bacillariales</taxon>
        <taxon>Bacillariaceae</taxon>
        <taxon>Nitzschia</taxon>
    </lineage>
</organism>
<evidence type="ECO:0000256" key="1">
    <source>
        <dbReference type="SAM" id="MobiDB-lite"/>
    </source>
</evidence>
<protein>
    <recommendedName>
        <fullName evidence="2">Mannosylglycerate hydrolase MGH1-like glycoside hydrolase domain-containing protein</fullName>
    </recommendedName>
</protein>
<proteinExistence type="predicted"/>
<feature type="compositionally biased region" description="Low complexity" evidence="1">
    <location>
        <begin position="251"/>
        <end position="270"/>
    </location>
</feature>
<feature type="domain" description="Mannosylglycerate hydrolase MGH1-like glycoside hydrolase" evidence="2">
    <location>
        <begin position="605"/>
        <end position="987"/>
    </location>
</feature>
<feature type="compositionally biased region" description="Polar residues" evidence="1">
    <location>
        <begin position="231"/>
        <end position="245"/>
    </location>
</feature>
<feature type="region of interest" description="Disordered" evidence="1">
    <location>
        <begin position="231"/>
        <end position="274"/>
    </location>
</feature>
<sequence length="1003" mass="113600">MLEWKGKRLMIVGGMNSLLVSISKRSRKTNKRGCKRLQTVMGFVLATVLTGLLSSVIIAAAAETMESPSSMAGVLVTMDGYLTYRLYENAAIHGNATEIGVTTTTKISLDSAKMKDNVDGSSSACYLSGELEGSVTFHQDGWYTLDCSFHNTSTGWVWIDGHVVCGDNHPYQPSIWDNPLKIQTIRKHTFPLRAHIMSNATTHCYKNDSKSSRLLEIPTLEVIWKREPLLSSTTSSNDGEVQKSSMGILRQQQQQLPTGTPTPSLPTDGTEFQDQHNRDSYQRIVPTDVSFHPQLPLPEQRREELQRRLKQGWGYWLRSNILSIVKLPEGLIVSFQFCIPKRKMSSSHSNNTERCLELAVPDMKDVVRVDLHAYDRSYSSYNISFDGKTIQMECSVTGSQQQELQFLISVSERQQQPKQPQTNGDDHGVWTLRVVPRYAWFRPGDYKTISGGLSFTSPGLGVMNFTMVEDTEEIRAISTSPRHVRWLRHSVIMSDDAFLTIHLLDGMMSPKLGFIAGFTDPTRMPKSIHELQVHMRTQRRLEETRIQTKFQGKALVAEAIQAAVMWTLIYNPIENGPFMPVSRSSSWDFGGNVKAANSDWTYVIFDWDNFFASLLAGLDNRDIAYSNLFQVVKSKTAAGFVPNWSTGGLKSQDRTEPPVGAKVLLELFKKYQDEWIVEALLDDLLDWNDWFMNERLLSPAGVIALGSYYDSSHSRDGAKLPENSNTMWAARMESGLDNSPMYDGELLYDERYHLMNISDVGMTSLVCQEAYSLATLADAVGRDPIIGQRLRERGDNLVRSILSHFWDDRDDRQIFSNRYQLRTNHTFVSQITPTSFYPFLFVNTTVWREQFHHPPRPEVMETVISSWLLNSSRFCIRSDTTSGDVFPSTETNTACYWGLPSVSADDPTFMSGSWNYWRGLVWGPMSQLVFWSLQGGSSSKVVTLARASLCNQMKDLMLSQWMSNRHICENYSPYKNATDCSGTNFYHWGALNGLIGMIEEGYW</sequence>
<dbReference type="OrthoDB" id="44758at2759"/>
<name>A0A9K3KHA4_9STRA</name>
<evidence type="ECO:0000259" key="2">
    <source>
        <dbReference type="Pfam" id="PF22422"/>
    </source>
</evidence>
<evidence type="ECO:0000313" key="3">
    <source>
        <dbReference type="EMBL" id="KAG7343718.1"/>
    </source>
</evidence>
<comment type="caution">
    <text evidence="3">The sequence shown here is derived from an EMBL/GenBank/DDBJ whole genome shotgun (WGS) entry which is preliminary data.</text>
</comment>
<evidence type="ECO:0000313" key="4">
    <source>
        <dbReference type="Proteomes" id="UP000693970"/>
    </source>
</evidence>